<dbReference type="Proteomes" id="UP000262073">
    <property type="component" value="Chromosome"/>
</dbReference>
<dbReference type="PROSITE" id="PS01031">
    <property type="entry name" value="SHSP"/>
    <property type="match status" value="1"/>
</dbReference>
<dbReference type="AlphaFoldDB" id="A0A346NNL1"/>
<organism evidence="5 6">
    <name type="scientific">Salinimonas sediminis</name>
    <dbReference type="NCBI Taxonomy" id="2303538"/>
    <lineage>
        <taxon>Bacteria</taxon>
        <taxon>Pseudomonadati</taxon>
        <taxon>Pseudomonadota</taxon>
        <taxon>Gammaproteobacteria</taxon>
        <taxon>Alteromonadales</taxon>
        <taxon>Alteromonadaceae</taxon>
        <taxon>Alteromonas/Salinimonas group</taxon>
        <taxon>Salinimonas</taxon>
    </lineage>
</organism>
<feature type="domain" description="SHSP" evidence="4">
    <location>
        <begin position="31"/>
        <end position="145"/>
    </location>
</feature>
<dbReference type="KEGG" id="salm:D0Y50_12610"/>
<dbReference type="Pfam" id="PF00011">
    <property type="entry name" value="HSP20"/>
    <property type="match status" value="1"/>
</dbReference>
<dbReference type="PANTHER" id="PTHR47062">
    <property type="match status" value="1"/>
</dbReference>
<evidence type="ECO:0000259" key="4">
    <source>
        <dbReference type="PROSITE" id="PS01031"/>
    </source>
</evidence>
<evidence type="ECO:0000313" key="6">
    <source>
        <dbReference type="Proteomes" id="UP000262073"/>
    </source>
</evidence>
<dbReference type="EMBL" id="CP031769">
    <property type="protein sequence ID" value="AXR07118.1"/>
    <property type="molecule type" value="Genomic_DNA"/>
</dbReference>
<proteinExistence type="inferred from homology"/>
<feature type="compositionally biased region" description="Polar residues" evidence="3">
    <location>
        <begin position="139"/>
        <end position="154"/>
    </location>
</feature>
<protein>
    <submittedName>
        <fullName evidence="5">Molecular chaperone</fullName>
    </submittedName>
</protein>
<comment type="similarity">
    <text evidence="1 2">Belongs to the small heat shock protein (HSP20) family.</text>
</comment>
<evidence type="ECO:0000256" key="2">
    <source>
        <dbReference type="RuleBase" id="RU003616"/>
    </source>
</evidence>
<dbReference type="Gene3D" id="2.60.40.790">
    <property type="match status" value="1"/>
</dbReference>
<sequence>MIMRNIDLSPYSRMYSGPASPLSSFNRPKSVTKTQDFPPYNIEVLSAGKYRISLAIPGFNRSWIAVETQDNILRVKGERPVPNKCEVSRHFSHREIMDTNFHREFKLDAQMTVTGASMAAGILHIDIEENLPDEKKTQRISVSQRDSVRSTNAK</sequence>
<keyword evidence="6" id="KW-1185">Reference proteome</keyword>
<dbReference type="SUPFAM" id="SSF49764">
    <property type="entry name" value="HSP20-like chaperones"/>
    <property type="match status" value="1"/>
</dbReference>
<dbReference type="PANTHER" id="PTHR47062:SF2">
    <property type="entry name" value="SMALL HEAT SHOCK PROTEIN IBPB"/>
    <property type="match status" value="1"/>
</dbReference>
<name>A0A346NNL1_9ALTE</name>
<evidence type="ECO:0000256" key="3">
    <source>
        <dbReference type="SAM" id="MobiDB-lite"/>
    </source>
</evidence>
<feature type="region of interest" description="Disordered" evidence="3">
    <location>
        <begin position="135"/>
        <end position="154"/>
    </location>
</feature>
<dbReference type="InterPro" id="IPR008978">
    <property type="entry name" value="HSP20-like_chaperone"/>
</dbReference>
<gene>
    <name evidence="5" type="ORF">D0Y50_12610</name>
</gene>
<reference evidence="5 6" key="1">
    <citation type="submission" date="2018-08" db="EMBL/GenBank/DDBJ databases">
        <title>Salinimonas sediminis sp. nov., a piezophilic bacterium isolated from a deep-sea sediment sample from the New Britain Trench.</title>
        <authorList>
            <person name="Cao J."/>
        </authorList>
    </citation>
    <scope>NUCLEOTIDE SEQUENCE [LARGE SCALE GENOMIC DNA]</scope>
    <source>
        <strain evidence="5 6">N102</strain>
    </source>
</reference>
<evidence type="ECO:0000313" key="5">
    <source>
        <dbReference type="EMBL" id="AXR07118.1"/>
    </source>
</evidence>
<evidence type="ECO:0000256" key="1">
    <source>
        <dbReference type="PROSITE-ProRule" id="PRU00285"/>
    </source>
</evidence>
<dbReference type="InterPro" id="IPR002068">
    <property type="entry name" value="A-crystallin/Hsp20_dom"/>
</dbReference>
<accession>A0A346NNL1</accession>